<evidence type="ECO:0000313" key="3">
    <source>
        <dbReference type="Proteomes" id="UP000199062"/>
    </source>
</evidence>
<feature type="compositionally biased region" description="Low complexity" evidence="1">
    <location>
        <begin position="33"/>
        <end position="49"/>
    </location>
</feature>
<dbReference type="InterPro" id="IPR047676">
    <property type="entry name" value="FxLYD_dom"/>
</dbReference>
<dbReference type="NCBIfam" id="NF038353">
    <property type="entry name" value="FxLYD_dom"/>
    <property type="match status" value="1"/>
</dbReference>
<reference evidence="2 3" key="1">
    <citation type="submission" date="2016-10" db="EMBL/GenBank/DDBJ databases">
        <authorList>
            <person name="de Groot N.N."/>
        </authorList>
    </citation>
    <scope>NUCLEOTIDE SEQUENCE [LARGE SCALE GENOMIC DNA]</scope>
    <source>
        <strain evidence="2 3">CGMCC 1.10457</strain>
    </source>
</reference>
<keyword evidence="3" id="KW-1185">Reference proteome</keyword>
<gene>
    <name evidence="2" type="ORF">SAMN05216559_1828</name>
</gene>
<evidence type="ECO:0000256" key="1">
    <source>
        <dbReference type="SAM" id="MobiDB-lite"/>
    </source>
</evidence>
<feature type="region of interest" description="Disordered" evidence="1">
    <location>
        <begin position="25"/>
        <end position="72"/>
    </location>
</feature>
<proteinExistence type="predicted"/>
<evidence type="ECO:0000313" key="2">
    <source>
        <dbReference type="EMBL" id="SFR97303.1"/>
    </source>
</evidence>
<dbReference type="RefSeq" id="WP_089816057.1">
    <property type="nucleotide sequence ID" value="NZ_FOZK01000002.1"/>
</dbReference>
<accession>A0A1I6L1C5</accession>
<dbReference type="Proteomes" id="UP000199062">
    <property type="component" value="Unassembled WGS sequence"/>
</dbReference>
<dbReference type="STRING" id="767519.SAMN05216559_1828"/>
<protein>
    <submittedName>
        <fullName evidence="2">Uncharacterized protein</fullName>
    </submittedName>
</protein>
<organism evidence="2 3">
    <name type="scientific">Halomicrobium zhouii</name>
    <dbReference type="NCBI Taxonomy" id="767519"/>
    <lineage>
        <taxon>Archaea</taxon>
        <taxon>Methanobacteriati</taxon>
        <taxon>Methanobacteriota</taxon>
        <taxon>Stenosarchaea group</taxon>
        <taxon>Halobacteria</taxon>
        <taxon>Halobacteriales</taxon>
        <taxon>Haloarculaceae</taxon>
        <taxon>Halomicrobium</taxon>
    </lineage>
</organism>
<dbReference type="AlphaFoldDB" id="A0A1I6L1C5"/>
<sequence>MQRRDYLTVLATGAAGVTGYATGNQQLDGGLPTENGTGNATTNTTGNETSLEECPTETPADDGLATDTETGSVTGSGLEIVATDYVEIDEEFSTMAGVWVEVANHTDQPWSFVEIGATFRDRQGTIIADRSTNTGWLPAGETWRVFISHSSPEQVETADVSITDTTRGEVFPTAEELGLVLNGVELVDSGPTVVGEVTNTTGGPIDFLTAQVAFHGDEYFYGSGSTIISRFAADDTWRFEVGLAYYAPEDPAVTGYTLRFET</sequence>
<name>A0A1I6L1C5_9EURY</name>
<dbReference type="EMBL" id="FOZK01000002">
    <property type="protein sequence ID" value="SFR97303.1"/>
    <property type="molecule type" value="Genomic_DNA"/>
</dbReference>